<proteinExistence type="predicted"/>
<comment type="caution">
    <text evidence="1">The sequence shown here is derived from an EMBL/GenBank/DDBJ whole genome shotgun (WGS) entry which is preliminary data.</text>
</comment>
<dbReference type="Proteomes" id="UP001196413">
    <property type="component" value="Unassembled WGS sequence"/>
</dbReference>
<evidence type="ECO:0000313" key="2">
    <source>
        <dbReference type="Proteomes" id="UP001196413"/>
    </source>
</evidence>
<gene>
    <name evidence="1" type="ORF">KIN20_023056</name>
</gene>
<accession>A0AAD5QVN1</accession>
<name>A0AAD5QVN1_PARTN</name>
<sequence length="75" mass="8197">MCSGFCIAANKGGAQTFVQRLVLQTASDVLESRGHAVFLPNPLIQTILSQLTVNITYEPLKYQGIALKLDEMSEL</sequence>
<evidence type="ECO:0000313" key="1">
    <source>
        <dbReference type="EMBL" id="KAJ1363234.1"/>
    </source>
</evidence>
<protein>
    <submittedName>
        <fullName evidence="1">Uncharacterized protein</fullName>
    </submittedName>
</protein>
<reference evidence="1" key="1">
    <citation type="submission" date="2021-06" db="EMBL/GenBank/DDBJ databases">
        <title>Parelaphostrongylus tenuis whole genome reference sequence.</title>
        <authorList>
            <person name="Garwood T.J."/>
            <person name="Larsen P.A."/>
            <person name="Fountain-Jones N.M."/>
            <person name="Garbe J.R."/>
            <person name="Macchietto M.G."/>
            <person name="Kania S.A."/>
            <person name="Gerhold R.W."/>
            <person name="Richards J.E."/>
            <person name="Wolf T.M."/>
        </authorList>
    </citation>
    <scope>NUCLEOTIDE SEQUENCE</scope>
    <source>
        <strain evidence="1">MNPRO001-30</strain>
        <tissue evidence="1">Meninges</tissue>
    </source>
</reference>
<organism evidence="1 2">
    <name type="scientific">Parelaphostrongylus tenuis</name>
    <name type="common">Meningeal worm</name>
    <dbReference type="NCBI Taxonomy" id="148309"/>
    <lineage>
        <taxon>Eukaryota</taxon>
        <taxon>Metazoa</taxon>
        <taxon>Ecdysozoa</taxon>
        <taxon>Nematoda</taxon>
        <taxon>Chromadorea</taxon>
        <taxon>Rhabditida</taxon>
        <taxon>Rhabditina</taxon>
        <taxon>Rhabditomorpha</taxon>
        <taxon>Strongyloidea</taxon>
        <taxon>Metastrongylidae</taxon>
        <taxon>Parelaphostrongylus</taxon>
    </lineage>
</organism>
<keyword evidence="2" id="KW-1185">Reference proteome</keyword>
<dbReference type="EMBL" id="JAHQIW010004644">
    <property type="protein sequence ID" value="KAJ1363234.1"/>
    <property type="molecule type" value="Genomic_DNA"/>
</dbReference>
<dbReference type="AlphaFoldDB" id="A0AAD5QVN1"/>